<reference evidence="2 3" key="1">
    <citation type="submission" date="2022-11" db="EMBL/GenBank/DDBJ databases">
        <title>Whole genome sequence of Eschrichtius robustus ER-17-0199.</title>
        <authorList>
            <person name="Bruniche-Olsen A."/>
            <person name="Black A.N."/>
            <person name="Fields C.J."/>
            <person name="Walden K."/>
            <person name="Dewoody J.A."/>
        </authorList>
    </citation>
    <scope>NUCLEOTIDE SEQUENCE [LARGE SCALE GENOMIC DNA]</scope>
    <source>
        <strain evidence="2">ER-17-0199</strain>
        <tissue evidence="2">Blubber</tissue>
    </source>
</reference>
<dbReference type="Proteomes" id="UP001159641">
    <property type="component" value="Unassembled WGS sequence"/>
</dbReference>
<proteinExistence type="predicted"/>
<protein>
    <submittedName>
        <fullName evidence="2">Uncharacterized protein</fullName>
    </submittedName>
</protein>
<feature type="compositionally biased region" description="Basic and acidic residues" evidence="1">
    <location>
        <begin position="72"/>
        <end position="82"/>
    </location>
</feature>
<evidence type="ECO:0000313" key="3">
    <source>
        <dbReference type="Proteomes" id="UP001159641"/>
    </source>
</evidence>
<keyword evidence="3" id="KW-1185">Reference proteome</keyword>
<dbReference type="AlphaFoldDB" id="A0AB34GJP9"/>
<name>A0AB34GJP9_ESCRO</name>
<dbReference type="EMBL" id="JAIQCJ010002160">
    <property type="protein sequence ID" value="KAJ8780491.1"/>
    <property type="molecule type" value="Genomic_DNA"/>
</dbReference>
<organism evidence="2 3">
    <name type="scientific">Eschrichtius robustus</name>
    <name type="common">California gray whale</name>
    <name type="synonym">Eschrichtius gibbosus</name>
    <dbReference type="NCBI Taxonomy" id="9764"/>
    <lineage>
        <taxon>Eukaryota</taxon>
        <taxon>Metazoa</taxon>
        <taxon>Chordata</taxon>
        <taxon>Craniata</taxon>
        <taxon>Vertebrata</taxon>
        <taxon>Euteleostomi</taxon>
        <taxon>Mammalia</taxon>
        <taxon>Eutheria</taxon>
        <taxon>Laurasiatheria</taxon>
        <taxon>Artiodactyla</taxon>
        <taxon>Whippomorpha</taxon>
        <taxon>Cetacea</taxon>
        <taxon>Mysticeti</taxon>
        <taxon>Eschrichtiidae</taxon>
        <taxon>Eschrichtius</taxon>
    </lineage>
</organism>
<feature type="region of interest" description="Disordered" evidence="1">
    <location>
        <begin position="63"/>
        <end position="97"/>
    </location>
</feature>
<feature type="compositionally biased region" description="Polar residues" evidence="1">
    <location>
        <begin position="84"/>
        <end position="97"/>
    </location>
</feature>
<gene>
    <name evidence="2" type="ORF">J1605_011755</name>
</gene>
<accession>A0AB34GJP9</accession>
<sequence length="97" mass="10881">MKRGRLPSSSEDSDDNGTNMLMSVLASLKKAGMEDEDKYLQGTTWVLFYPRLHVEIECLQSRRKFGSSSRPNAEHVQVEKRQLRTSACGPSTSHSHG</sequence>
<comment type="caution">
    <text evidence="2">The sequence shown here is derived from an EMBL/GenBank/DDBJ whole genome shotgun (WGS) entry which is preliminary data.</text>
</comment>
<evidence type="ECO:0000256" key="1">
    <source>
        <dbReference type="SAM" id="MobiDB-lite"/>
    </source>
</evidence>
<evidence type="ECO:0000313" key="2">
    <source>
        <dbReference type="EMBL" id="KAJ8780491.1"/>
    </source>
</evidence>